<protein>
    <recommendedName>
        <fullName evidence="19">Ig-like domain-containing protein</fullName>
    </recommendedName>
</protein>
<keyword evidence="15" id="KW-0393">Immunoglobulin domain</keyword>
<dbReference type="InterPro" id="IPR036179">
    <property type="entry name" value="Ig-like_dom_sf"/>
</dbReference>
<keyword evidence="18" id="KW-0732">Signal</keyword>
<evidence type="ECO:0000256" key="8">
    <source>
        <dbReference type="ARBA" id="ARBA00022889"/>
    </source>
</evidence>
<feature type="chain" id="PRO_5025374361" description="Ig-like domain-containing protein" evidence="18">
    <location>
        <begin position="17"/>
        <end position="610"/>
    </location>
</feature>
<reference evidence="20 21" key="1">
    <citation type="submission" date="2019-06" db="EMBL/GenBank/DDBJ databases">
        <title>A chromosome-scale genome assembly of the European perch, Perca fluviatilis.</title>
        <authorList>
            <person name="Roques C."/>
            <person name="Zahm M."/>
            <person name="Cabau C."/>
            <person name="Klopp C."/>
            <person name="Bouchez O."/>
            <person name="Donnadieu C."/>
            <person name="Kuhl H."/>
            <person name="Gislard M."/>
            <person name="Guendouz S."/>
            <person name="Journot L."/>
            <person name="Haffray P."/>
            <person name="Bestin A."/>
            <person name="Morvezen R."/>
            <person name="Feron R."/>
            <person name="Wen M."/>
            <person name="Jouanno E."/>
            <person name="Herpin A."/>
            <person name="Schartl M."/>
            <person name="Postlethwait J."/>
            <person name="Schaerlinger B."/>
            <person name="Chardard D."/>
            <person name="Lecocq T."/>
            <person name="Poncet C."/>
            <person name="Jaffrelo L."/>
            <person name="Lampietro C."/>
            <person name="Guiguen Y."/>
        </authorList>
    </citation>
    <scope>NUCLEOTIDE SEQUENCE [LARGE SCALE GENOMIC DNA]</scope>
    <source>
        <tissue evidence="20">Blood</tissue>
    </source>
</reference>
<dbReference type="GO" id="GO:0002250">
    <property type="term" value="P:adaptive immune response"/>
    <property type="evidence" value="ECO:0007669"/>
    <property type="project" value="UniProtKB-KW"/>
</dbReference>
<dbReference type="CDD" id="cd00096">
    <property type="entry name" value="Ig"/>
    <property type="match status" value="1"/>
</dbReference>
<keyword evidence="8" id="KW-0130">Cell adhesion</keyword>
<feature type="domain" description="Ig-like" evidence="19">
    <location>
        <begin position="286"/>
        <end position="370"/>
    </location>
</feature>
<proteinExistence type="predicted"/>
<organism evidence="20 21">
    <name type="scientific">Perca fluviatilis</name>
    <name type="common">European perch</name>
    <dbReference type="NCBI Taxonomy" id="8168"/>
    <lineage>
        <taxon>Eukaryota</taxon>
        <taxon>Metazoa</taxon>
        <taxon>Chordata</taxon>
        <taxon>Craniata</taxon>
        <taxon>Vertebrata</taxon>
        <taxon>Euteleostomi</taxon>
        <taxon>Actinopterygii</taxon>
        <taxon>Neopterygii</taxon>
        <taxon>Teleostei</taxon>
        <taxon>Neoteleostei</taxon>
        <taxon>Acanthomorphata</taxon>
        <taxon>Eupercaria</taxon>
        <taxon>Perciformes</taxon>
        <taxon>Percoidei</taxon>
        <taxon>Percidae</taxon>
        <taxon>Percinae</taxon>
        <taxon>Perca</taxon>
    </lineage>
</organism>
<keyword evidence="14" id="KW-0966">Cell projection</keyword>
<dbReference type="SMART" id="SM00409">
    <property type="entry name" value="IG"/>
    <property type="match status" value="3"/>
</dbReference>
<evidence type="ECO:0000256" key="15">
    <source>
        <dbReference type="ARBA" id="ARBA00023319"/>
    </source>
</evidence>
<keyword evidence="12" id="KW-1015">Disulfide bond</keyword>
<feature type="non-terminal residue" evidence="20">
    <location>
        <position position="1"/>
    </location>
</feature>
<evidence type="ECO:0000256" key="10">
    <source>
        <dbReference type="ARBA" id="ARBA00023130"/>
    </source>
</evidence>
<evidence type="ECO:0000313" key="21">
    <source>
        <dbReference type="Proteomes" id="UP000465112"/>
    </source>
</evidence>
<keyword evidence="5 17" id="KW-0812">Transmembrane</keyword>
<feature type="domain" description="Ig-like" evidence="19">
    <location>
        <begin position="380"/>
        <end position="444"/>
    </location>
</feature>
<evidence type="ECO:0000256" key="4">
    <source>
        <dbReference type="ARBA" id="ARBA00022475"/>
    </source>
</evidence>
<dbReference type="Pfam" id="PF08205">
    <property type="entry name" value="C2-set_2"/>
    <property type="match status" value="1"/>
</dbReference>
<dbReference type="PANTHER" id="PTHR11973">
    <property type="entry name" value="CELL SURFACE GLYCOPROTEIN MUC18-RELATED"/>
    <property type="match status" value="1"/>
</dbReference>
<dbReference type="Gene3D" id="2.60.40.10">
    <property type="entry name" value="Immunoglobulins"/>
    <property type="match status" value="5"/>
</dbReference>
<dbReference type="AlphaFoldDB" id="A0A6A5ESM9"/>
<dbReference type="PROSITE" id="PS50835">
    <property type="entry name" value="IG_LIKE"/>
    <property type="match status" value="4"/>
</dbReference>
<evidence type="ECO:0000256" key="5">
    <source>
        <dbReference type="ARBA" id="ARBA00022692"/>
    </source>
</evidence>
<evidence type="ECO:0000256" key="9">
    <source>
        <dbReference type="ARBA" id="ARBA00022989"/>
    </source>
</evidence>
<dbReference type="SUPFAM" id="SSF48726">
    <property type="entry name" value="Immunoglobulin"/>
    <property type="match status" value="5"/>
</dbReference>
<feature type="domain" description="Ig-like" evidence="19">
    <location>
        <begin position="451"/>
        <end position="531"/>
    </location>
</feature>
<dbReference type="InterPro" id="IPR003598">
    <property type="entry name" value="Ig_sub2"/>
</dbReference>
<keyword evidence="13" id="KW-0325">Glycoprotein</keyword>
<dbReference type="GO" id="GO:0005886">
    <property type="term" value="C:plasma membrane"/>
    <property type="evidence" value="ECO:0007669"/>
    <property type="project" value="UniProtKB-SubCell"/>
</dbReference>
<dbReference type="SMART" id="SM00408">
    <property type="entry name" value="IGc2"/>
    <property type="match status" value="3"/>
</dbReference>
<evidence type="ECO:0000256" key="16">
    <source>
        <dbReference type="SAM" id="MobiDB-lite"/>
    </source>
</evidence>
<evidence type="ECO:0000256" key="1">
    <source>
        <dbReference type="ARBA" id="ARBA00004251"/>
    </source>
</evidence>
<feature type="region of interest" description="Disordered" evidence="16">
    <location>
        <begin position="588"/>
        <end position="610"/>
    </location>
</feature>
<name>A0A6A5ESM9_PERFL</name>
<evidence type="ECO:0000256" key="17">
    <source>
        <dbReference type="SAM" id="Phobius"/>
    </source>
</evidence>
<evidence type="ECO:0000256" key="13">
    <source>
        <dbReference type="ARBA" id="ARBA00023180"/>
    </source>
</evidence>
<dbReference type="InterPro" id="IPR013162">
    <property type="entry name" value="CD80_C2-set"/>
</dbReference>
<dbReference type="InterPro" id="IPR007110">
    <property type="entry name" value="Ig-like_dom"/>
</dbReference>
<evidence type="ECO:0000256" key="3">
    <source>
        <dbReference type="ARBA" id="ARBA00004489"/>
    </source>
</evidence>
<keyword evidence="11 17" id="KW-0472">Membrane</keyword>
<feature type="transmembrane region" description="Helical" evidence="17">
    <location>
        <begin position="556"/>
        <end position="578"/>
    </location>
</feature>
<keyword evidence="10" id="KW-1064">Adaptive immunity</keyword>
<dbReference type="EMBL" id="VHII01000016">
    <property type="protein sequence ID" value="KAF1379013.1"/>
    <property type="molecule type" value="Genomic_DNA"/>
</dbReference>
<dbReference type="GO" id="GO:0030424">
    <property type="term" value="C:axon"/>
    <property type="evidence" value="ECO:0007669"/>
    <property type="project" value="UniProtKB-SubCell"/>
</dbReference>
<dbReference type="InterPro" id="IPR003599">
    <property type="entry name" value="Ig_sub"/>
</dbReference>
<gene>
    <name evidence="20" type="ORF">PFLUV_G00196670</name>
</gene>
<keyword evidence="7" id="KW-0391">Immunity</keyword>
<keyword evidence="4" id="KW-1003">Cell membrane</keyword>
<dbReference type="InterPro" id="IPR013783">
    <property type="entry name" value="Ig-like_fold"/>
</dbReference>
<comment type="subcellular location">
    <subcellularLocation>
        <location evidence="1">Cell membrane</location>
        <topology evidence="1">Single-pass type I membrane protein</topology>
    </subcellularLocation>
    <subcellularLocation>
        <location evidence="3">Cell projection</location>
        <location evidence="3">Axon</location>
    </subcellularLocation>
    <subcellularLocation>
        <location evidence="2">Cell projection</location>
        <location evidence="2">Dendrite</location>
    </subcellularLocation>
</comment>
<evidence type="ECO:0000256" key="12">
    <source>
        <dbReference type="ARBA" id="ARBA00023157"/>
    </source>
</evidence>
<keyword evidence="21" id="KW-1185">Reference proteome</keyword>
<dbReference type="Proteomes" id="UP000465112">
    <property type="component" value="Chromosome 16"/>
</dbReference>
<evidence type="ECO:0000256" key="14">
    <source>
        <dbReference type="ARBA" id="ARBA00023273"/>
    </source>
</evidence>
<accession>A0A6A5ESM9</accession>
<evidence type="ECO:0000256" key="2">
    <source>
        <dbReference type="ARBA" id="ARBA00004279"/>
    </source>
</evidence>
<dbReference type="GO" id="GO:0030425">
    <property type="term" value="C:dendrite"/>
    <property type="evidence" value="ECO:0007669"/>
    <property type="project" value="UniProtKB-SubCell"/>
</dbReference>
<evidence type="ECO:0000259" key="19">
    <source>
        <dbReference type="PROSITE" id="PS50835"/>
    </source>
</evidence>
<feature type="compositionally biased region" description="Basic and acidic residues" evidence="16">
    <location>
        <begin position="589"/>
        <end position="610"/>
    </location>
</feature>
<sequence length="610" mass="66547">FRLRLLLLLRLRLLSSQSALWTSPALPHRNCLLTRGIRRPVAYSFGLRMDSAAYLLLALVSAGTLLQVWGTDNVTALYGEVIVIPCNGGVPAPQDLMFIKWKYEKDDGTGGDLLIKQVNSAQATVQATDQYAQRVSIDANFSLLISQATLKDQKTFTCMVVSVSNLNEYPVSVLVYKIPSSVQIMDKSNILQKDKPTMVGTCVAANANPAATFTWKKNGKPLLADGKAVVISSSIKLDPATGLSTTSSSLQYAASKEDMAAVFVCVSTHKLTNQEKELGPFPIYYPSEKVSLEIMSKGPIVEGDNVTLKCHGDGNPPPSSFFFHIKGQKMLVVNSDNYTLTNISREAGGEYKCSLADNEKMEASQSIAVSYLDLSLTPSGKVVKAVGDSLSVKIEKNASGDPKVSWTKNGKAVKVQFSKLTYADAGVYVCEVSMTGLTRHQSFELVVEGKPMITSLTKDRADDNSKVLTCEAESVPEPNFQWSVNSTDVKEQSIYNNSNKFTHKITVIPTANLTVTCRVSNKLGEDTKTINVFSVNKENKQEERGSQEDSEDQAKLIVGVVVGLLIAAAIVGLIYWLYMKNSRQGSWKTGEKELGTSEESTKLEDNNHTV</sequence>
<keyword evidence="9 17" id="KW-1133">Transmembrane helix</keyword>
<evidence type="ECO:0000256" key="18">
    <source>
        <dbReference type="SAM" id="SignalP"/>
    </source>
</evidence>
<keyword evidence="6" id="KW-0677">Repeat</keyword>
<evidence type="ECO:0000256" key="7">
    <source>
        <dbReference type="ARBA" id="ARBA00022859"/>
    </source>
</evidence>
<evidence type="ECO:0000256" key="6">
    <source>
        <dbReference type="ARBA" id="ARBA00022737"/>
    </source>
</evidence>
<dbReference type="Pfam" id="PF13895">
    <property type="entry name" value="Ig_2"/>
    <property type="match status" value="1"/>
</dbReference>
<dbReference type="InterPro" id="IPR051116">
    <property type="entry name" value="Surface_Rcpt/Adhesion_Mol"/>
</dbReference>
<comment type="caution">
    <text evidence="20">The sequence shown here is derived from an EMBL/GenBank/DDBJ whole genome shotgun (WGS) entry which is preliminary data.</text>
</comment>
<feature type="domain" description="Ig-like" evidence="19">
    <location>
        <begin position="179"/>
        <end position="279"/>
    </location>
</feature>
<feature type="signal peptide" evidence="18">
    <location>
        <begin position="1"/>
        <end position="16"/>
    </location>
</feature>
<evidence type="ECO:0000256" key="11">
    <source>
        <dbReference type="ARBA" id="ARBA00023136"/>
    </source>
</evidence>
<dbReference type="GO" id="GO:0007155">
    <property type="term" value="P:cell adhesion"/>
    <property type="evidence" value="ECO:0007669"/>
    <property type="project" value="UniProtKB-KW"/>
</dbReference>
<dbReference type="PANTHER" id="PTHR11973:SF2">
    <property type="entry name" value="CD166 ANTIGEN"/>
    <property type="match status" value="1"/>
</dbReference>
<evidence type="ECO:0000313" key="20">
    <source>
        <dbReference type="EMBL" id="KAF1379013.1"/>
    </source>
</evidence>